<feature type="transmembrane region" description="Helical" evidence="6">
    <location>
        <begin position="414"/>
        <end position="436"/>
    </location>
</feature>
<evidence type="ECO:0000256" key="1">
    <source>
        <dbReference type="ARBA" id="ARBA00004141"/>
    </source>
</evidence>
<feature type="transmembrane region" description="Helical" evidence="6">
    <location>
        <begin position="381"/>
        <end position="407"/>
    </location>
</feature>
<comment type="caution">
    <text evidence="7">The sequence shown here is derived from an EMBL/GenBank/DDBJ whole genome shotgun (WGS) entry which is preliminary data.</text>
</comment>
<keyword evidence="4 6" id="KW-1133">Transmembrane helix</keyword>
<dbReference type="SUPFAM" id="SSF103473">
    <property type="entry name" value="MFS general substrate transporter"/>
    <property type="match status" value="1"/>
</dbReference>
<dbReference type="Proteomes" id="UP000640485">
    <property type="component" value="Unassembled WGS sequence"/>
</dbReference>
<feature type="transmembrane region" description="Helical" evidence="6">
    <location>
        <begin position="186"/>
        <end position="207"/>
    </location>
</feature>
<keyword evidence="2" id="KW-0813">Transport</keyword>
<gene>
    <name evidence="7" type="ORF">JJJ17_16005</name>
</gene>
<feature type="transmembrane region" description="Helical" evidence="6">
    <location>
        <begin position="97"/>
        <end position="115"/>
    </location>
</feature>
<evidence type="ECO:0000256" key="2">
    <source>
        <dbReference type="ARBA" id="ARBA00022448"/>
    </source>
</evidence>
<feature type="transmembrane region" description="Helical" evidence="6">
    <location>
        <begin position="155"/>
        <end position="174"/>
    </location>
</feature>
<feature type="transmembrane region" description="Helical" evidence="6">
    <location>
        <begin position="121"/>
        <end position="143"/>
    </location>
</feature>
<evidence type="ECO:0000256" key="5">
    <source>
        <dbReference type="ARBA" id="ARBA00023136"/>
    </source>
</evidence>
<accession>A0A934SGZ0</accession>
<dbReference type="GO" id="GO:0016020">
    <property type="term" value="C:membrane"/>
    <property type="evidence" value="ECO:0007669"/>
    <property type="project" value="UniProtKB-SubCell"/>
</dbReference>
<name>A0A934SGZ0_9RHOB</name>
<dbReference type="EMBL" id="JAEPRQ010000007">
    <property type="protein sequence ID" value="MBK4217433.1"/>
    <property type="molecule type" value="Genomic_DNA"/>
</dbReference>
<evidence type="ECO:0000256" key="4">
    <source>
        <dbReference type="ARBA" id="ARBA00022989"/>
    </source>
</evidence>
<keyword evidence="5 6" id="KW-0472">Membrane</keyword>
<comment type="subcellular location">
    <subcellularLocation>
        <location evidence="1">Membrane</location>
        <topology evidence="1">Multi-pass membrane protein</topology>
    </subcellularLocation>
</comment>
<dbReference type="GO" id="GO:0022857">
    <property type="term" value="F:transmembrane transporter activity"/>
    <property type="evidence" value="ECO:0007669"/>
    <property type="project" value="InterPro"/>
</dbReference>
<reference evidence="7" key="1">
    <citation type="submission" date="2021-01" db="EMBL/GenBank/DDBJ databases">
        <title>Paracoccus amoyensis sp. nov., isolated from the surface seawater along the coast of Xiamen Island, China.</title>
        <authorList>
            <person name="Lyu L."/>
        </authorList>
    </citation>
    <scope>NUCLEOTIDE SEQUENCE</scope>
    <source>
        <strain evidence="7">MJ17</strain>
    </source>
</reference>
<evidence type="ECO:0000313" key="7">
    <source>
        <dbReference type="EMBL" id="MBK4217433.1"/>
    </source>
</evidence>
<keyword evidence="8" id="KW-1185">Reference proteome</keyword>
<evidence type="ECO:0000313" key="8">
    <source>
        <dbReference type="Proteomes" id="UP000640485"/>
    </source>
</evidence>
<feature type="transmembrane region" description="Helical" evidence="6">
    <location>
        <begin position="352"/>
        <end position="369"/>
    </location>
</feature>
<dbReference type="InterPro" id="IPR036259">
    <property type="entry name" value="MFS_trans_sf"/>
</dbReference>
<keyword evidence="3 6" id="KW-0812">Transmembrane</keyword>
<organism evidence="7 8">
    <name type="scientific">Paracoccus caeni</name>
    <dbReference type="NCBI Taxonomy" id="657651"/>
    <lineage>
        <taxon>Bacteria</taxon>
        <taxon>Pseudomonadati</taxon>
        <taxon>Pseudomonadota</taxon>
        <taxon>Alphaproteobacteria</taxon>
        <taxon>Rhodobacterales</taxon>
        <taxon>Paracoccaceae</taxon>
        <taxon>Paracoccus</taxon>
    </lineage>
</organism>
<protein>
    <submittedName>
        <fullName evidence="7">MFS transporter</fullName>
    </submittedName>
</protein>
<evidence type="ECO:0000256" key="3">
    <source>
        <dbReference type="ARBA" id="ARBA00022692"/>
    </source>
</evidence>
<dbReference type="Gene3D" id="1.20.1250.20">
    <property type="entry name" value="MFS general substrate transporter like domains"/>
    <property type="match status" value="1"/>
</dbReference>
<dbReference type="PANTHER" id="PTHR42718">
    <property type="entry name" value="MAJOR FACILITATOR SUPERFAMILY MULTIDRUG TRANSPORTER MFSC"/>
    <property type="match status" value="1"/>
</dbReference>
<dbReference type="PANTHER" id="PTHR42718:SF9">
    <property type="entry name" value="MAJOR FACILITATOR SUPERFAMILY MULTIDRUG TRANSPORTER MFSC"/>
    <property type="match status" value="1"/>
</dbReference>
<dbReference type="RefSeq" id="WP_200688192.1">
    <property type="nucleotide sequence ID" value="NZ_JAEPRQ010000007.1"/>
</dbReference>
<feature type="transmembrane region" description="Helical" evidence="6">
    <location>
        <begin position="283"/>
        <end position="302"/>
    </location>
</feature>
<dbReference type="InterPro" id="IPR011701">
    <property type="entry name" value="MFS"/>
</dbReference>
<sequence length="547" mass="58176">MSDSATHAAPPAMPGAPPANPPLPVPQAMAYMGAAVVLALSQGLGQGFVSTNIPQIAGDLGITTTDASWLMAAYMIPRASLPLMLIKIRTQYGLRRFAEIGIIVYVVVAFASVWINDFRSAVVVQFLSGASAAPLSTLAFMYMLEPLAPQWKMRLGLPIAMAVLMAGPTLARVVSPALIGDGGLTWVHLTALGMAMVSLMLVFRLPLRPVPHMKVIQPMDFVSFLLIGAGFAGLTISFVMGPIHYWTDLPWIGLLLAASVASLALAVAIELNRSAPLLDIRWLASPAIVHLAATLFLFRLILSEQSTGAPRMFQLLGVAPSQMTGLFAVITFASLLGGLACVAWIKPQRVPVFHLIALLLIAVGAYMDSHSTIDTRPAQMVVSQVLIGFAGMLFMPPAMMAGLISALAKGPQYLLSFVIVFIATQSLGGVFGSGLFSTLINHRQAAHYQVLIEELGTSEPIVAQNIAIRSAGLAGQMPDLAARKLQAMSQIAQDASNQAYVMAYNDAYRLTCLIALLAAAALLLHLLRDLLAARMRPAEPNNPEPTS</sequence>
<evidence type="ECO:0000256" key="6">
    <source>
        <dbReference type="SAM" id="Phobius"/>
    </source>
</evidence>
<dbReference type="Pfam" id="PF07690">
    <property type="entry name" value="MFS_1"/>
    <property type="match status" value="1"/>
</dbReference>
<feature type="transmembrane region" description="Helical" evidence="6">
    <location>
        <begin position="251"/>
        <end position="271"/>
    </location>
</feature>
<feature type="transmembrane region" description="Helical" evidence="6">
    <location>
        <begin position="507"/>
        <end position="527"/>
    </location>
</feature>
<proteinExistence type="predicted"/>
<dbReference type="AlphaFoldDB" id="A0A934SGZ0"/>
<feature type="transmembrane region" description="Helical" evidence="6">
    <location>
        <begin position="322"/>
        <end position="345"/>
    </location>
</feature>
<feature type="transmembrane region" description="Helical" evidence="6">
    <location>
        <begin position="219"/>
        <end position="245"/>
    </location>
</feature>